<keyword evidence="4" id="KW-1185">Reference proteome</keyword>
<evidence type="ECO:0000256" key="2">
    <source>
        <dbReference type="RuleBase" id="RU000363"/>
    </source>
</evidence>
<evidence type="ECO:0000313" key="3">
    <source>
        <dbReference type="EMBL" id="CAG9800692.1"/>
    </source>
</evidence>
<accession>A0A9N9RQQ6</accession>
<dbReference type="OrthoDB" id="191139at2759"/>
<evidence type="ECO:0000256" key="1">
    <source>
        <dbReference type="ARBA" id="ARBA00023002"/>
    </source>
</evidence>
<keyword evidence="1" id="KW-0560">Oxidoreductase</keyword>
<dbReference type="InterPro" id="IPR036291">
    <property type="entry name" value="NAD(P)-bd_dom_sf"/>
</dbReference>
<evidence type="ECO:0000313" key="4">
    <source>
        <dbReference type="Proteomes" id="UP001153620"/>
    </source>
</evidence>
<dbReference type="Pfam" id="PF00106">
    <property type="entry name" value="adh_short"/>
    <property type="match status" value="1"/>
</dbReference>
<comment type="similarity">
    <text evidence="2">Belongs to the short-chain dehydrogenases/reductases (SDR) family.</text>
</comment>
<dbReference type="PANTHER" id="PTHR43157">
    <property type="entry name" value="PHOSPHATIDYLINOSITOL-GLYCAN BIOSYNTHESIS CLASS F PROTEIN-RELATED"/>
    <property type="match status" value="1"/>
</dbReference>
<dbReference type="PANTHER" id="PTHR43157:SF31">
    <property type="entry name" value="PHOSPHATIDYLINOSITOL-GLYCAN BIOSYNTHESIS CLASS F PROTEIN"/>
    <property type="match status" value="1"/>
</dbReference>
<dbReference type="AlphaFoldDB" id="A0A9N9RQQ6"/>
<reference evidence="3" key="2">
    <citation type="submission" date="2022-10" db="EMBL/GenBank/DDBJ databases">
        <authorList>
            <consortium name="ENA_rothamsted_submissions"/>
            <consortium name="culmorum"/>
            <person name="King R."/>
        </authorList>
    </citation>
    <scope>NUCLEOTIDE SEQUENCE</scope>
</reference>
<dbReference type="SUPFAM" id="SSF51735">
    <property type="entry name" value="NAD(P)-binding Rossmann-fold domains"/>
    <property type="match status" value="1"/>
</dbReference>
<sequence>MSTKSFFAIFKRPSILWPSAIATSFGIAFIIKDSLQGEVFKNPISQEGKVFIVTGANTGIGKETARDLAKRKGTVYMACRSLSKCEEARKEIILSSKNKNVYCRELDLTSFSSIKNFTKRFKAEQSRLDVLINNAGVMRCPKLVTNEGFEMQIGTNHLGHFLLTHLLLDYLKASAPSRIVNVSSIAHTRGEINTGDFNSENSYDPKKVYEMSKLCNVLFTRELAKRLEGTNVTANSLHPGIVDTELMRHMGVVNSIFGKVIVWPFLWMFSKNPYHGAQTTLYCALDPSLEKVSGEYFADCKKTEPADQAKDDTMALWLWKLSEKWCRIA</sequence>
<organism evidence="3 4">
    <name type="scientific">Chironomus riparius</name>
    <dbReference type="NCBI Taxonomy" id="315576"/>
    <lineage>
        <taxon>Eukaryota</taxon>
        <taxon>Metazoa</taxon>
        <taxon>Ecdysozoa</taxon>
        <taxon>Arthropoda</taxon>
        <taxon>Hexapoda</taxon>
        <taxon>Insecta</taxon>
        <taxon>Pterygota</taxon>
        <taxon>Neoptera</taxon>
        <taxon>Endopterygota</taxon>
        <taxon>Diptera</taxon>
        <taxon>Nematocera</taxon>
        <taxon>Chironomoidea</taxon>
        <taxon>Chironomidae</taxon>
        <taxon>Chironominae</taxon>
        <taxon>Chironomus</taxon>
    </lineage>
</organism>
<proteinExistence type="inferred from homology"/>
<dbReference type="GO" id="GO:0016491">
    <property type="term" value="F:oxidoreductase activity"/>
    <property type="evidence" value="ECO:0007669"/>
    <property type="project" value="UniProtKB-KW"/>
</dbReference>
<dbReference type="Proteomes" id="UP001153620">
    <property type="component" value="Chromosome 1"/>
</dbReference>
<dbReference type="EMBL" id="OU895877">
    <property type="protein sequence ID" value="CAG9800692.1"/>
    <property type="molecule type" value="Genomic_DNA"/>
</dbReference>
<dbReference type="PRINTS" id="PR00080">
    <property type="entry name" value="SDRFAMILY"/>
</dbReference>
<gene>
    <name evidence="3" type="ORF">CHIRRI_LOCUS3631</name>
</gene>
<dbReference type="Gene3D" id="3.40.50.720">
    <property type="entry name" value="NAD(P)-binding Rossmann-like Domain"/>
    <property type="match status" value="1"/>
</dbReference>
<dbReference type="InterPro" id="IPR002347">
    <property type="entry name" value="SDR_fam"/>
</dbReference>
<dbReference type="PRINTS" id="PR00081">
    <property type="entry name" value="GDHRDH"/>
</dbReference>
<evidence type="ECO:0008006" key="5">
    <source>
        <dbReference type="Google" id="ProtNLM"/>
    </source>
</evidence>
<protein>
    <recommendedName>
        <fullName evidence="5">Retinol dehydrogenase 13</fullName>
    </recommendedName>
</protein>
<name>A0A9N9RQQ6_9DIPT</name>
<reference evidence="3" key="1">
    <citation type="submission" date="2022-01" db="EMBL/GenBank/DDBJ databases">
        <authorList>
            <person name="King R."/>
        </authorList>
    </citation>
    <scope>NUCLEOTIDE SEQUENCE</scope>
</reference>